<dbReference type="RefSeq" id="WP_237826931.1">
    <property type="nucleotide sequence ID" value="NZ_JAKLTQ010000029.1"/>
</dbReference>
<proteinExistence type="predicted"/>
<reference evidence="1" key="1">
    <citation type="submission" date="2022-01" db="EMBL/GenBank/DDBJ databases">
        <authorList>
            <person name="Jo J.-H."/>
            <person name="Im W.-T."/>
        </authorList>
    </citation>
    <scope>NUCLEOTIDE SEQUENCE</scope>
    <source>
        <strain evidence="1">I2-34</strain>
    </source>
</reference>
<dbReference type="Proteomes" id="UP001165368">
    <property type="component" value="Unassembled WGS sequence"/>
</dbReference>
<evidence type="ECO:0000313" key="2">
    <source>
        <dbReference type="Proteomes" id="UP001165368"/>
    </source>
</evidence>
<accession>A0ABS9LDN5</accession>
<organism evidence="1 2">
    <name type="scientific">Arthrobacter hankyongi</name>
    <dbReference type="NCBI Taxonomy" id="2904801"/>
    <lineage>
        <taxon>Bacteria</taxon>
        <taxon>Bacillati</taxon>
        <taxon>Actinomycetota</taxon>
        <taxon>Actinomycetes</taxon>
        <taxon>Micrococcales</taxon>
        <taxon>Micrococcaceae</taxon>
        <taxon>Arthrobacter</taxon>
    </lineage>
</organism>
<dbReference type="EMBL" id="JAKLTQ010000029">
    <property type="protein sequence ID" value="MCG2624681.1"/>
    <property type="molecule type" value="Genomic_DNA"/>
</dbReference>
<keyword evidence="2" id="KW-1185">Reference proteome</keyword>
<comment type="caution">
    <text evidence="1">The sequence shown here is derived from an EMBL/GenBank/DDBJ whole genome shotgun (WGS) entry which is preliminary data.</text>
</comment>
<gene>
    <name evidence="1" type="ORF">LVY72_22585</name>
</gene>
<evidence type="ECO:0000313" key="1">
    <source>
        <dbReference type="EMBL" id="MCG2624681.1"/>
    </source>
</evidence>
<protein>
    <submittedName>
        <fullName evidence="1">Uncharacterized protein</fullName>
    </submittedName>
</protein>
<sequence length="61" mass="6944">MNEVDVANAARLIDAAPRWHPDFEQYPVTRAPYMREPYVRAQLESGPVDAKAIGCIRSMRI</sequence>
<name>A0ABS9LDN5_9MICC</name>